<dbReference type="SMART" id="SM00220">
    <property type="entry name" value="S_TKc"/>
    <property type="match status" value="1"/>
</dbReference>
<dbReference type="GO" id="GO:0005737">
    <property type="term" value="C:cytoplasm"/>
    <property type="evidence" value="ECO:0007669"/>
    <property type="project" value="TreeGrafter"/>
</dbReference>
<dbReference type="OrthoDB" id="3224178at2759"/>
<accession>A0A8H6Z239</accession>
<evidence type="ECO:0000313" key="4">
    <source>
        <dbReference type="EMBL" id="KAF7367910.1"/>
    </source>
</evidence>
<dbReference type="EMBL" id="JACAZH010000005">
    <property type="protein sequence ID" value="KAF7367910.1"/>
    <property type="molecule type" value="Genomic_DNA"/>
</dbReference>
<dbReference type="PANTHER" id="PTHR24346">
    <property type="entry name" value="MAP/MICROTUBULE AFFINITY-REGULATING KINASE"/>
    <property type="match status" value="1"/>
</dbReference>
<evidence type="ECO:0000256" key="2">
    <source>
        <dbReference type="ARBA" id="ARBA00022840"/>
    </source>
</evidence>
<dbReference type="Pfam" id="PF00069">
    <property type="entry name" value="Pkinase"/>
    <property type="match status" value="1"/>
</dbReference>
<proteinExistence type="predicted"/>
<gene>
    <name evidence="4" type="ORF">MSAN_00855800</name>
</gene>
<keyword evidence="4" id="KW-0418">Kinase</keyword>
<keyword evidence="4" id="KW-0808">Transferase</keyword>
<evidence type="ECO:0000313" key="5">
    <source>
        <dbReference type="Proteomes" id="UP000623467"/>
    </source>
</evidence>
<evidence type="ECO:0000256" key="1">
    <source>
        <dbReference type="ARBA" id="ARBA00022741"/>
    </source>
</evidence>
<dbReference type="SUPFAM" id="SSF56112">
    <property type="entry name" value="Protein kinase-like (PK-like)"/>
    <property type="match status" value="1"/>
</dbReference>
<organism evidence="4 5">
    <name type="scientific">Mycena sanguinolenta</name>
    <dbReference type="NCBI Taxonomy" id="230812"/>
    <lineage>
        <taxon>Eukaryota</taxon>
        <taxon>Fungi</taxon>
        <taxon>Dikarya</taxon>
        <taxon>Basidiomycota</taxon>
        <taxon>Agaricomycotina</taxon>
        <taxon>Agaricomycetes</taxon>
        <taxon>Agaricomycetidae</taxon>
        <taxon>Agaricales</taxon>
        <taxon>Marasmiineae</taxon>
        <taxon>Mycenaceae</taxon>
        <taxon>Mycena</taxon>
    </lineage>
</organism>
<keyword evidence="2" id="KW-0067">ATP-binding</keyword>
<dbReference type="GO" id="GO:0035556">
    <property type="term" value="P:intracellular signal transduction"/>
    <property type="evidence" value="ECO:0007669"/>
    <property type="project" value="TreeGrafter"/>
</dbReference>
<reference evidence="4" key="1">
    <citation type="submission" date="2020-05" db="EMBL/GenBank/DDBJ databases">
        <title>Mycena genomes resolve the evolution of fungal bioluminescence.</title>
        <authorList>
            <person name="Tsai I.J."/>
        </authorList>
    </citation>
    <scope>NUCLEOTIDE SEQUENCE</scope>
    <source>
        <strain evidence="4">160909Yilan</strain>
    </source>
</reference>
<dbReference type="Proteomes" id="UP000623467">
    <property type="component" value="Unassembled WGS sequence"/>
</dbReference>
<dbReference type="PROSITE" id="PS00109">
    <property type="entry name" value="PROTEIN_KINASE_TYR"/>
    <property type="match status" value="1"/>
</dbReference>
<dbReference type="GO" id="GO:0004674">
    <property type="term" value="F:protein serine/threonine kinase activity"/>
    <property type="evidence" value="ECO:0007669"/>
    <property type="project" value="TreeGrafter"/>
</dbReference>
<dbReference type="InterPro" id="IPR008266">
    <property type="entry name" value="Tyr_kinase_AS"/>
</dbReference>
<dbReference type="PANTHER" id="PTHR24346:SF30">
    <property type="entry name" value="MATERNAL EMBRYONIC LEUCINE ZIPPER KINASE"/>
    <property type="match status" value="1"/>
</dbReference>
<evidence type="ECO:0000259" key="3">
    <source>
        <dbReference type="PROSITE" id="PS50011"/>
    </source>
</evidence>
<comment type="caution">
    <text evidence="4">The sequence shown here is derived from an EMBL/GenBank/DDBJ whole genome shotgun (WGS) entry which is preliminary data.</text>
</comment>
<dbReference type="InterPro" id="IPR011009">
    <property type="entry name" value="Kinase-like_dom_sf"/>
</dbReference>
<name>A0A8H6Z239_9AGAR</name>
<dbReference type="PROSITE" id="PS50011">
    <property type="entry name" value="PROTEIN_KINASE_DOM"/>
    <property type="match status" value="1"/>
</dbReference>
<keyword evidence="5" id="KW-1185">Reference proteome</keyword>
<dbReference type="GO" id="GO:0005524">
    <property type="term" value="F:ATP binding"/>
    <property type="evidence" value="ECO:0007669"/>
    <property type="project" value="UniProtKB-KW"/>
</dbReference>
<protein>
    <submittedName>
        <fullName evidence="4">Protein kinase domain-containing protein</fullName>
    </submittedName>
</protein>
<dbReference type="AlphaFoldDB" id="A0A8H6Z239"/>
<feature type="domain" description="Protein kinase" evidence="3">
    <location>
        <begin position="67"/>
        <end position="353"/>
    </location>
</feature>
<sequence length="353" mass="39472">MHRCLPILSSGSALTWTTAQRTSLTNPGVTSSPILPLVVTRFAGNTTRERDPKHQSGQQSNIPSRETRFVLAVAKASFTSMSRTQARMEQIYIKRRVPTIKMAYDVEDRVCALKALHNSRGREEIDIITFLNSPNMRACADNHTIPILDTIVTEEWSFIVMPYLPRPVHACIPWEVDDHFNRLAQALEGLSFMHRHGIIHRDISVGNMLLNVHYGVPGVYSPFTKRNIALAFIDYGCAHRFPADSDPNSWLGSGQWGSMDHAAPEIPRGDSRNSRPYHLPPVDVYALGSVFTRALSWERIYCKTFGNPDSLPTAAHQVLQEFVPGSLGSFGPAETRGDAARPFRANKARALWI</sequence>
<dbReference type="Gene3D" id="1.10.510.10">
    <property type="entry name" value="Transferase(Phosphotransferase) domain 1"/>
    <property type="match status" value="1"/>
</dbReference>
<keyword evidence="1" id="KW-0547">Nucleotide-binding</keyword>
<dbReference type="InterPro" id="IPR000719">
    <property type="entry name" value="Prot_kinase_dom"/>
</dbReference>